<keyword evidence="1" id="KW-0732">Signal</keyword>
<dbReference type="Proteomes" id="UP000434554">
    <property type="component" value="Unassembled WGS sequence"/>
</dbReference>
<feature type="chain" id="PRO_5039695207" evidence="1">
    <location>
        <begin position="23"/>
        <end position="248"/>
    </location>
</feature>
<protein>
    <submittedName>
        <fullName evidence="2">DUF4198 domain-containing protein</fullName>
    </submittedName>
</protein>
<dbReference type="InterPro" id="IPR019613">
    <property type="entry name" value="DUF4198"/>
</dbReference>
<organism evidence="2 3">
    <name type="scientific">Veillonella seminalis</name>
    <dbReference type="NCBI Taxonomy" id="1502943"/>
    <lineage>
        <taxon>Bacteria</taxon>
        <taxon>Bacillati</taxon>
        <taxon>Bacillota</taxon>
        <taxon>Negativicutes</taxon>
        <taxon>Veillonellales</taxon>
        <taxon>Veillonellaceae</taxon>
        <taxon>Veillonella</taxon>
    </lineage>
</organism>
<evidence type="ECO:0000256" key="1">
    <source>
        <dbReference type="SAM" id="SignalP"/>
    </source>
</evidence>
<name>A0A833CA72_9FIRM</name>
<dbReference type="RefSeq" id="WP_006556488.1">
    <property type="nucleotide sequence ID" value="NZ_CAUBPY010000002.1"/>
</dbReference>
<proteinExistence type="predicted"/>
<evidence type="ECO:0000313" key="2">
    <source>
        <dbReference type="EMBL" id="KAB1477803.1"/>
    </source>
</evidence>
<evidence type="ECO:0000313" key="3">
    <source>
        <dbReference type="Proteomes" id="UP000434554"/>
    </source>
</evidence>
<comment type="caution">
    <text evidence="2">The sequence shown here is derived from an EMBL/GenBank/DDBJ whole genome shotgun (WGS) entry which is preliminary data.</text>
</comment>
<gene>
    <name evidence="2" type="ORF">F8R14_06835</name>
</gene>
<dbReference type="AlphaFoldDB" id="A0A833CA72"/>
<dbReference type="Pfam" id="PF10670">
    <property type="entry name" value="DUF4198"/>
    <property type="match status" value="1"/>
</dbReference>
<sequence>MIRSKLVKATASLCAAALLTTAAVSVTSAHGLWVGPRLDQIQLILGEGPVDNAYQPSMVESLIGYTKDYQPVAIPQQNFADHVTISPSENTSVAVVVFDYGYWSVDSQKKVHNAPMKDVPGAIKGTHAIKYSINYLGKVGTPKAIPNIPYQIVPLVDPTQLNVGDILPVQVLHEGRPMPNVEIIPDLINHHTVVEKTDVDGKAYLPVRNGSVNVIGVELAFPYPQSDGLATQDKIFTSLSFTLYPQED</sequence>
<dbReference type="GeneID" id="83054891"/>
<dbReference type="EMBL" id="WBKH01000007">
    <property type="protein sequence ID" value="KAB1477803.1"/>
    <property type="molecule type" value="Genomic_DNA"/>
</dbReference>
<feature type="signal peptide" evidence="1">
    <location>
        <begin position="1"/>
        <end position="22"/>
    </location>
</feature>
<reference evidence="2 3" key="1">
    <citation type="submission" date="2019-09" db="EMBL/GenBank/DDBJ databases">
        <title>Draft genome sequence of 3 type strains from the CCUG.</title>
        <authorList>
            <person name="Pineiro-Iglesias B."/>
            <person name="Tunovic T."/>
            <person name="Unosson C."/>
            <person name="Inganas E."/>
            <person name="Ohlen M."/>
            <person name="Cardew S."/>
            <person name="Jensie-Markopoulos S."/>
            <person name="Salva-Serra F."/>
            <person name="Jaen-Luchoro D."/>
            <person name="Karlsson R."/>
            <person name="Svensson-Stadler L."/>
            <person name="Chun J."/>
            <person name="Moore E."/>
        </authorList>
    </citation>
    <scope>NUCLEOTIDE SEQUENCE [LARGE SCALE GENOMIC DNA]</scope>
    <source>
        <strain evidence="2 3">CCUG 65427</strain>
    </source>
</reference>
<accession>A0A833CA72</accession>